<dbReference type="EMBL" id="CAUYUJ010003377">
    <property type="protein sequence ID" value="CAK0805096.1"/>
    <property type="molecule type" value="Genomic_DNA"/>
</dbReference>
<proteinExistence type="predicted"/>
<comment type="caution">
    <text evidence="1">The sequence shown here is derived from an EMBL/GenBank/DDBJ whole genome shotgun (WGS) entry which is preliminary data.</text>
</comment>
<feature type="non-terminal residue" evidence="1">
    <location>
        <position position="1"/>
    </location>
</feature>
<organism evidence="1 2">
    <name type="scientific">Prorocentrum cordatum</name>
    <dbReference type="NCBI Taxonomy" id="2364126"/>
    <lineage>
        <taxon>Eukaryota</taxon>
        <taxon>Sar</taxon>
        <taxon>Alveolata</taxon>
        <taxon>Dinophyceae</taxon>
        <taxon>Prorocentrales</taxon>
        <taxon>Prorocentraceae</taxon>
        <taxon>Prorocentrum</taxon>
    </lineage>
</organism>
<protein>
    <submittedName>
        <fullName evidence="1">Uncharacterized protein</fullName>
    </submittedName>
</protein>
<reference evidence="1" key="1">
    <citation type="submission" date="2023-10" db="EMBL/GenBank/DDBJ databases">
        <authorList>
            <person name="Chen Y."/>
            <person name="Shah S."/>
            <person name="Dougan E. K."/>
            <person name="Thang M."/>
            <person name="Chan C."/>
        </authorList>
    </citation>
    <scope>NUCLEOTIDE SEQUENCE [LARGE SCALE GENOMIC DNA]</scope>
</reference>
<sequence>EAFERINSCGEGQLQAFYLKYLDYLEAARVPFLRTDNFGRGVVQENPPFGGISCHRFATGRRGRCWYGIFFSRVEFLRIRPRDQFRQRCGRREPCPCGADAQESCRVTR</sequence>
<dbReference type="Proteomes" id="UP001189429">
    <property type="component" value="Unassembled WGS sequence"/>
</dbReference>
<evidence type="ECO:0000313" key="1">
    <source>
        <dbReference type="EMBL" id="CAK0805096.1"/>
    </source>
</evidence>
<accession>A0ABN9QJQ4</accession>
<name>A0ABN9QJQ4_9DINO</name>
<evidence type="ECO:0000313" key="2">
    <source>
        <dbReference type="Proteomes" id="UP001189429"/>
    </source>
</evidence>
<keyword evidence="2" id="KW-1185">Reference proteome</keyword>
<gene>
    <name evidence="1" type="ORF">PCOR1329_LOCUS11714</name>
</gene>